<evidence type="ECO:0000313" key="2">
    <source>
        <dbReference type="Proteomes" id="UP000790709"/>
    </source>
</evidence>
<dbReference type="Proteomes" id="UP000790709">
    <property type="component" value="Unassembled WGS sequence"/>
</dbReference>
<accession>A0ACB8BII9</accession>
<sequence length="462" mass="52022">MRLLSPPALVTEWISTYGPVISMNNGKDVLVIVGRHQEALDIMEKQGAFLADRPPSIAGAEILGRGMRFVQMRVGDRLRNFRKTAHAHLQLRAAQTYEPMQTFHAHNAVLDILDNPNLHQRHVKRYVFAASVIFRVVYGKTTPTALDDPYLLQLQRMIPRIQSAMIPGAYLVDKYPILKYVPGYGRDLKAWSKEEYSMLYGKLNWVRSEIANNTAPHSISKDLLTRPEEHRLSEGEMAYLSGSLIGAGSDTASFAISTIIMAAARFPLAQAKVQEELDAVIGRETPPTFADRRLLPQLQAFISEALRWRPVNPLGFPHRATKDVIWVSCCKNYCIPAGATVFGNHWSIGRDPTVYPDPEAFKPQRWLDKEGQLREDMKLFTFGFGRRTCPGTHVANRSMFISIALILWSFKLSEDPAAPIDDRAFSKGVVSHQLPFSVCFDPRMEAPKLRKIMEGYAESGDL</sequence>
<keyword evidence="2" id="KW-1185">Reference proteome</keyword>
<proteinExistence type="predicted"/>
<name>A0ACB8BII9_9AGAM</name>
<gene>
    <name evidence="1" type="ORF">BV22DRAFT_1010751</name>
</gene>
<comment type="caution">
    <text evidence="1">The sequence shown here is derived from an EMBL/GenBank/DDBJ whole genome shotgun (WGS) entry which is preliminary data.</text>
</comment>
<organism evidence="1 2">
    <name type="scientific">Leucogyrophana mollusca</name>
    <dbReference type="NCBI Taxonomy" id="85980"/>
    <lineage>
        <taxon>Eukaryota</taxon>
        <taxon>Fungi</taxon>
        <taxon>Dikarya</taxon>
        <taxon>Basidiomycota</taxon>
        <taxon>Agaricomycotina</taxon>
        <taxon>Agaricomycetes</taxon>
        <taxon>Agaricomycetidae</taxon>
        <taxon>Boletales</taxon>
        <taxon>Boletales incertae sedis</taxon>
        <taxon>Leucogyrophana</taxon>
    </lineage>
</organism>
<protein>
    <submittedName>
        <fullName evidence="1">Cytochrome P450</fullName>
    </submittedName>
</protein>
<evidence type="ECO:0000313" key="1">
    <source>
        <dbReference type="EMBL" id="KAH7925665.1"/>
    </source>
</evidence>
<dbReference type="EMBL" id="MU266397">
    <property type="protein sequence ID" value="KAH7925665.1"/>
    <property type="molecule type" value="Genomic_DNA"/>
</dbReference>
<reference evidence="1" key="1">
    <citation type="journal article" date="2021" name="New Phytol.">
        <title>Evolutionary innovations through gain and loss of genes in the ectomycorrhizal Boletales.</title>
        <authorList>
            <person name="Wu G."/>
            <person name="Miyauchi S."/>
            <person name="Morin E."/>
            <person name="Kuo A."/>
            <person name="Drula E."/>
            <person name="Varga T."/>
            <person name="Kohler A."/>
            <person name="Feng B."/>
            <person name="Cao Y."/>
            <person name="Lipzen A."/>
            <person name="Daum C."/>
            <person name="Hundley H."/>
            <person name="Pangilinan J."/>
            <person name="Johnson J."/>
            <person name="Barry K."/>
            <person name="LaButti K."/>
            <person name="Ng V."/>
            <person name="Ahrendt S."/>
            <person name="Min B."/>
            <person name="Choi I.G."/>
            <person name="Park H."/>
            <person name="Plett J.M."/>
            <person name="Magnuson J."/>
            <person name="Spatafora J.W."/>
            <person name="Nagy L.G."/>
            <person name="Henrissat B."/>
            <person name="Grigoriev I.V."/>
            <person name="Yang Z.L."/>
            <person name="Xu J."/>
            <person name="Martin F.M."/>
        </authorList>
    </citation>
    <scope>NUCLEOTIDE SEQUENCE</scope>
    <source>
        <strain evidence="1">KUC20120723A-06</strain>
    </source>
</reference>